<reference evidence="1 2" key="1">
    <citation type="submission" date="2015-09" db="EMBL/GenBank/DDBJ databases">
        <title>Atta colombica WGS genome.</title>
        <authorList>
            <person name="Nygaard S."/>
            <person name="Hu H."/>
            <person name="Boomsma J."/>
            <person name="Zhang G."/>
        </authorList>
    </citation>
    <scope>NUCLEOTIDE SEQUENCE [LARGE SCALE GENOMIC DNA]</scope>
    <source>
        <strain evidence="1">Treedump-2</strain>
        <tissue evidence="1">Whole body</tissue>
    </source>
</reference>
<protein>
    <submittedName>
        <fullName evidence="1">Uncharacterized protein</fullName>
    </submittedName>
</protein>
<proteinExistence type="predicted"/>
<evidence type="ECO:0000313" key="2">
    <source>
        <dbReference type="Proteomes" id="UP000078540"/>
    </source>
</evidence>
<gene>
    <name evidence="1" type="ORF">ALC53_06388</name>
</gene>
<name>A0A195BG14_9HYME</name>
<organism evidence="1 2">
    <name type="scientific">Atta colombica</name>
    <dbReference type="NCBI Taxonomy" id="520822"/>
    <lineage>
        <taxon>Eukaryota</taxon>
        <taxon>Metazoa</taxon>
        <taxon>Ecdysozoa</taxon>
        <taxon>Arthropoda</taxon>
        <taxon>Hexapoda</taxon>
        <taxon>Insecta</taxon>
        <taxon>Pterygota</taxon>
        <taxon>Neoptera</taxon>
        <taxon>Endopterygota</taxon>
        <taxon>Hymenoptera</taxon>
        <taxon>Apocrita</taxon>
        <taxon>Aculeata</taxon>
        <taxon>Formicoidea</taxon>
        <taxon>Formicidae</taxon>
        <taxon>Myrmicinae</taxon>
        <taxon>Atta</taxon>
    </lineage>
</organism>
<evidence type="ECO:0000313" key="1">
    <source>
        <dbReference type="EMBL" id="KYM83122.1"/>
    </source>
</evidence>
<dbReference type="Proteomes" id="UP000078540">
    <property type="component" value="Unassembled WGS sequence"/>
</dbReference>
<sequence>MRKSRASIPKARTLISVRSLLQPISKQSTKPTVPRTSFGSGSAFLVPYREYERCCTSTTSAQRHSPLRQPSFTFRLALPCVTFRDASLKLTSSAPSLRYRAAGGRLAHERARIIQREQPEIHLHLHPSRNLGTMGCIGPLPTSPVLISTSVQTFPYARATPARLFLT</sequence>
<keyword evidence="2" id="KW-1185">Reference proteome</keyword>
<dbReference type="AlphaFoldDB" id="A0A195BG14"/>
<dbReference type="EMBL" id="KQ976500">
    <property type="protein sequence ID" value="KYM83122.1"/>
    <property type="molecule type" value="Genomic_DNA"/>
</dbReference>
<accession>A0A195BG14</accession>